<accession>A0A8J7YH45</accession>
<dbReference type="InterPro" id="IPR055708">
    <property type="entry name" value="DUF7284"/>
</dbReference>
<sequence>MKEEDQLGGPARRERAISTAVDAVFALLILGIAVGLLTMGVSYGQTQDSDRESTRADHTAETLLSSTVTTEYSIQPVSTEPEFEAGNVGSETAYTRVVHGTPADLLADAAVTNARFDEPSLWDNTGQLTVTGQSYEDALAESVYVRMLPAESKFNMTAVWRPYENSSVLGTASAGDSPPSNKEVHSVTTTVPSGMEPVEPDASRDFDAWGDAIARSIVDGYFPERASNLSLEQRGLERELTVYRYKRFETFLENDVDLGDRTTNGGPLNRSTANSAEANDRLVDALGDRIATELANEYDDPSDVEAGVQASEVEITVRVWDE</sequence>
<feature type="region of interest" description="Disordered" evidence="1">
    <location>
        <begin position="171"/>
        <end position="202"/>
    </location>
</feature>
<evidence type="ECO:0000256" key="2">
    <source>
        <dbReference type="SAM" id="Phobius"/>
    </source>
</evidence>
<comment type="caution">
    <text evidence="3">The sequence shown here is derived from an EMBL/GenBank/DDBJ whole genome shotgun (WGS) entry which is preliminary data.</text>
</comment>
<evidence type="ECO:0000313" key="4">
    <source>
        <dbReference type="Proteomes" id="UP000783863"/>
    </source>
</evidence>
<dbReference type="Pfam" id="PF23955">
    <property type="entry name" value="DUF7284"/>
    <property type="match status" value="1"/>
</dbReference>
<organism evidence="3 4">
    <name type="scientific">Haloarcula salinisoli</name>
    <dbReference type="NCBI Taxonomy" id="2487746"/>
    <lineage>
        <taxon>Archaea</taxon>
        <taxon>Methanobacteriati</taxon>
        <taxon>Methanobacteriota</taxon>
        <taxon>Stenosarchaea group</taxon>
        <taxon>Halobacteria</taxon>
        <taxon>Halobacteriales</taxon>
        <taxon>Haloarculaceae</taxon>
        <taxon>Haloarcula</taxon>
    </lineage>
</organism>
<dbReference type="Proteomes" id="UP000783863">
    <property type="component" value="Unassembled WGS sequence"/>
</dbReference>
<dbReference type="EMBL" id="RKLQ01000001">
    <property type="protein sequence ID" value="MBX0302919.1"/>
    <property type="molecule type" value="Genomic_DNA"/>
</dbReference>
<keyword evidence="2" id="KW-1133">Transmembrane helix</keyword>
<keyword evidence="2" id="KW-0472">Membrane</keyword>
<gene>
    <name evidence="3" type="ORF">EGD98_04445</name>
</gene>
<evidence type="ECO:0000313" key="3">
    <source>
        <dbReference type="EMBL" id="MBX0302919.1"/>
    </source>
</evidence>
<feature type="transmembrane region" description="Helical" evidence="2">
    <location>
        <begin position="20"/>
        <end position="43"/>
    </location>
</feature>
<evidence type="ECO:0000256" key="1">
    <source>
        <dbReference type="SAM" id="MobiDB-lite"/>
    </source>
</evidence>
<proteinExistence type="predicted"/>
<name>A0A8J7YH45_9EURY</name>
<dbReference type="RefSeq" id="WP_220587147.1">
    <property type="nucleotide sequence ID" value="NZ_RKLQ01000001.1"/>
</dbReference>
<keyword evidence="4" id="KW-1185">Reference proteome</keyword>
<dbReference type="AlphaFoldDB" id="A0A8J7YH45"/>
<reference evidence="3" key="1">
    <citation type="submission" date="2021-06" db="EMBL/GenBank/DDBJ databases">
        <title>Halomicroarcula sp. F24A a new haloarchaeum isolated from saline soil.</title>
        <authorList>
            <person name="Duran-Viseras A."/>
            <person name="Sanchez-Porro C."/>
            <person name="Ventosa A."/>
        </authorList>
    </citation>
    <scope>NUCLEOTIDE SEQUENCE</scope>
    <source>
        <strain evidence="3">F24A</strain>
    </source>
</reference>
<keyword evidence="2" id="KW-0812">Transmembrane</keyword>
<protein>
    <submittedName>
        <fullName evidence="3">Uncharacterized protein</fullName>
    </submittedName>
</protein>